<evidence type="ECO:0000313" key="2">
    <source>
        <dbReference type="EMBL" id="CAD7575971.1"/>
    </source>
</evidence>
<reference evidence="2" key="1">
    <citation type="submission" date="2020-11" db="EMBL/GenBank/DDBJ databases">
        <authorList>
            <person name="Tran Van P."/>
        </authorList>
    </citation>
    <scope>NUCLEOTIDE SEQUENCE</scope>
</reference>
<dbReference type="EMBL" id="OE183757">
    <property type="protein sequence ID" value="CAD7575971.1"/>
    <property type="molecule type" value="Genomic_DNA"/>
</dbReference>
<gene>
    <name evidence="2" type="ORF">TCMB3V08_LOCUS8547</name>
</gene>
<dbReference type="AlphaFoldDB" id="A0A7R9JBJ3"/>
<sequence>MGDSLHSPKFSLRPNYIHTTGGHDVHAERPTQPSKEDFKVVTAHFPAGTSLKFMVHLAQMLINRPGRKIATFLHPLAALTSFLVIPHVKIVMSSVVWGFPPGEITGPHMVVPKQGMGETFVIADTLLSAGTVLLYPASISLPGPLQGRNIEKRWKRVRASNPQLEEVQKRHLQKCRLLSTCTPETISGSPHERTSGTTPIPQKTSPGLSQETKFTKATVKPSAIASGTTEVFWVSEQMRLPKGESFWCFEGSPEKDQRHE</sequence>
<feature type="region of interest" description="Disordered" evidence="1">
    <location>
        <begin position="183"/>
        <end position="210"/>
    </location>
</feature>
<name>A0A7R9JBJ3_TIMCA</name>
<proteinExistence type="predicted"/>
<accession>A0A7R9JBJ3</accession>
<protein>
    <submittedName>
        <fullName evidence="2">(California timema) hypothetical protein</fullName>
    </submittedName>
</protein>
<organism evidence="2">
    <name type="scientific">Timema californicum</name>
    <name type="common">California timema</name>
    <name type="synonym">Walking stick</name>
    <dbReference type="NCBI Taxonomy" id="61474"/>
    <lineage>
        <taxon>Eukaryota</taxon>
        <taxon>Metazoa</taxon>
        <taxon>Ecdysozoa</taxon>
        <taxon>Arthropoda</taxon>
        <taxon>Hexapoda</taxon>
        <taxon>Insecta</taxon>
        <taxon>Pterygota</taxon>
        <taxon>Neoptera</taxon>
        <taxon>Polyneoptera</taxon>
        <taxon>Phasmatodea</taxon>
        <taxon>Timematodea</taxon>
        <taxon>Timematoidea</taxon>
        <taxon>Timematidae</taxon>
        <taxon>Timema</taxon>
    </lineage>
</organism>
<feature type="compositionally biased region" description="Polar residues" evidence="1">
    <location>
        <begin position="195"/>
        <end position="210"/>
    </location>
</feature>
<evidence type="ECO:0000256" key="1">
    <source>
        <dbReference type="SAM" id="MobiDB-lite"/>
    </source>
</evidence>